<dbReference type="InterPro" id="IPR023214">
    <property type="entry name" value="HAD_sf"/>
</dbReference>
<feature type="transmembrane region" description="Helical" evidence="11">
    <location>
        <begin position="1227"/>
        <end position="1246"/>
    </location>
</feature>
<dbReference type="InterPro" id="IPR059000">
    <property type="entry name" value="ATPase_P-type_domA"/>
</dbReference>
<keyword evidence="4" id="KW-0547">Nucleotide-binding</keyword>
<dbReference type="EMBL" id="CAUYUJ010020926">
    <property type="protein sequence ID" value="CAK0901433.1"/>
    <property type="molecule type" value="Genomic_DNA"/>
</dbReference>
<keyword evidence="14" id="KW-1185">Reference proteome</keyword>
<dbReference type="InterPro" id="IPR018303">
    <property type="entry name" value="ATPase_P-typ_P_site"/>
</dbReference>
<dbReference type="PRINTS" id="PR00119">
    <property type="entry name" value="CATATPASE"/>
</dbReference>
<dbReference type="InterPro" id="IPR044492">
    <property type="entry name" value="P_typ_ATPase_HD_dom"/>
</dbReference>
<dbReference type="SFLD" id="SFLDG00002">
    <property type="entry name" value="C1.7:_P-type_atpase_like"/>
    <property type="match status" value="1"/>
</dbReference>
<dbReference type="SUPFAM" id="SSF81660">
    <property type="entry name" value="Metal cation-transporting ATPase, ATP-binding domain N"/>
    <property type="match status" value="1"/>
</dbReference>
<dbReference type="PANTHER" id="PTHR45630">
    <property type="entry name" value="CATION-TRANSPORTING ATPASE-RELATED"/>
    <property type="match status" value="1"/>
</dbReference>
<comment type="caution">
    <text evidence="13">The sequence shown here is derived from an EMBL/GenBank/DDBJ whole genome shotgun (WGS) entry which is preliminary data.</text>
</comment>
<organism evidence="13 14">
    <name type="scientific">Prorocentrum cordatum</name>
    <dbReference type="NCBI Taxonomy" id="2364126"/>
    <lineage>
        <taxon>Eukaryota</taxon>
        <taxon>Sar</taxon>
        <taxon>Alveolata</taxon>
        <taxon>Dinophyceae</taxon>
        <taxon>Prorocentrales</taxon>
        <taxon>Prorocentraceae</taxon>
        <taxon>Prorocentrum</taxon>
    </lineage>
</organism>
<dbReference type="InterPro" id="IPR023298">
    <property type="entry name" value="ATPase_P-typ_TM_dom_sf"/>
</dbReference>
<protein>
    <recommendedName>
        <fullName evidence="12">P-type ATPase A domain-containing protein</fullName>
    </recommendedName>
</protein>
<dbReference type="Gene3D" id="3.40.50.1000">
    <property type="entry name" value="HAD superfamily/HAD-like"/>
    <property type="match status" value="1"/>
</dbReference>
<dbReference type="SUPFAM" id="SSF56784">
    <property type="entry name" value="HAD-like"/>
    <property type="match status" value="1"/>
</dbReference>
<comment type="subcellular location">
    <subcellularLocation>
        <location evidence="1">Membrane</location>
        <topology evidence="1">Multi-pass membrane protein</topology>
    </subcellularLocation>
</comment>
<evidence type="ECO:0000256" key="10">
    <source>
        <dbReference type="SAM" id="Coils"/>
    </source>
</evidence>
<dbReference type="Gene3D" id="2.70.150.10">
    <property type="entry name" value="Calcium-transporting ATPase, cytoplasmic transduction domain A"/>
    <property type="match status" value="1"/>
</dbReference>
<evidence type="ECO:0000256" key="8">
    <source>
        <dbReference type="ARBA" id="ARBA00022989"/>
    </source>
</evidence>
<evidence type="ECO:0000259" key="12">
    <source>
        <dbReference type="Pfam" id="PF00122"/>
    </source>
</evidence>
<dbReference type="InterPro" id="IPR008250">
    <property type="entry name" value="ATPase_P-typ_transduc_dom_A_sf"/>
</dbReference>
<dbReference type="SFLD" id="SFLDS00003">
    <property type="entry name" value="Haloacid_Dehalogenase"/>
    <property type="match status" value="1"/>
</dbReference>
<evidence type="ECO:0000256" key="4">
    <source>
        <dbReference type="ARBA" id="ARBA00022741"/>
    </source>
</evidence>
<dbReference type="NCBIfam" id="TIGR01657">
    <property type="entry name" value="P-ATPase-V"/>
    <property type="match status" value="1"/>
</dbReference>
<dbReference type="PROSITE" id="PS00154">
    <property type="entry name" value="ATPASE_E1_E2"/>
    <property type="match status" value="1"/>
</dbReference>
<keyword evidence="5" id="KW-0067">ATP-binding</keyword>
<keyword evidence="8 11" id="KW-1133">Transmembrane helix</keyword>
<dbReference type="Proteomes" id="UP001189429">
    <property type="component" value="Unassembled WGS sequence"/>
</dbReference>
<dbReference type="SUPFAM" id="SSF81665">
    <property type="entry name" value="Calcium ATPase, transmembrane domain M"/>
    <property type="match status" value="1"/>
</dbReference>
<proteinExistence type="predicted"/>
<dbReference type="SUPFAM" id="SSF81653">
    <property type="entry name" value="Calcium ATPase, transduction domain A"/>
    <property type="match status" value="1"/>
</dbReference>
<evidence type="ECO:0000256" key="3">
    <source>
        <dbReference type="ARBA" id="ARBA00022723"/>
    </source>
</evidence>
<keyword evidence="3" id="KW-0479">Metal-binding</keyword>
<reference evidence="13" key="1">
    <citation type="submission" date="2023-10" db="EMBL/GenBank/DDBJ databases">
        <authorList>
            <person name="Chen Y."/>
            <person name="Shah S."/>
            <person name="Dougan E. K."/>
            <person name="Thang M."/>
            <person name="Chan C."/>
        </authorList>
    </citation>
    <scope>NUCLEOTIDE SEQUENCE [LARGE SCALE GENOMIC DNA]</scope>
</reference>
<keyword evidence="2 11" id="KW-0812">Transmembrane</keyword>
<keyword evidence="7" id="KW-1278">Translocase</keyword>
<keyword evidence="10" id="KW-0175">Coiled coil</keyword>
<dbReference type="Gene3D" id="3.40.1110.10">
    <property type="entry name" value="Calcium-transporting ATPase, cytoplasmic domain N"/>
    <property type="match status" value="1"/>
</dbReference>
<name>A0ABN9XNY0_9DINO</name>
<dbReference type="CDD" id="cd22249">
    <property type="entry name" value="UDM1_RNF168_RNF169-like"/>
    <property type="match status" value="1"/>
</dbReference>
<accession>A0ABN9XNY0</accession>
<evidence type="ECO:0000313" key="14">
    <source>
        <dbReference type="Proteomes" id="UP001189429"/>
    </source>
</evidence>
<feature type="domain" description="P-type ATPase A" evidence="12">
    <location>
        <begin position="364"/>
        <end position="426"/>
    </location>
</feature>
<evidence type="ECO:0000256" key="2">
    <source>
        <dbReference type="ARBA" id="ARBA00022692"/>
    </source>
</evidence>
<evidence type="ECO:0000256" key="5">
    <source>
        <dbReference type="ARBA" id="ARBA00022840"/>
    </source>
</evidence>
<evidence type="ECO:0000256" key="11">
    <source>
        <dbReference type="SAM" id="Phobius"/>
    </source>
</evidence>
<dbReference type="InterPro" id="IPR036412">
    <property type="entry name" value="HAD-like_sf"/>
</dbReference>
<dbReference type="InterPro" id="IPR006544">
    <property type="entry name" value="P-type_TPase_V"/>
</dbReference>
<dbReference type="SFLD" id="SFLDF00027">
    <property type="entry name" value="p-type_atpase"/>
    <property type="match status" value="1"/>
</dbReference>
<evidence type="ECO:0000256" key="6">
    <source>
        <dbReference type="ARBA" id="ARBA00022842"/>
    </source>
</evidence>
<feature type="coiled-coil region" evidence="10">
    <location>
        <begin position="671"/>
        <end position="719"/>
    </location>
</feature>
<dbReference type="PANTHER" id="PTHR45630:SF6">
    <property type="entry name" value="CATION-TRANSPORTING P-TYPE ATPASE N-TERMINAL DOMAIN-CONTAINING PROTEIN"/>
    <property type="match status" value="1"/>
</dbReference>
<feature type="transmembrane region" description="Helical" evidence="11">
    <location>
        <begin position="1412"/>
        <end position="1437"/>
    </location>
</feature>
<gene>
    <name evidence="13" type="ORF">PCOR1329_LOCUS78374</name>
</gene>
<evidence type="ECO:0000256" key="1">
    <source>
        <dbReference type="ARBA" id="ARBA00004141"/>
    </source>
</evidence>
<keyword evidence="6" id="KW-0460">Magnesium</keyword>
<keyword evidence="9 11" id="KW-0472">Membrane</keyword>
<evidence type="ECO:0000313" key="13">
    <source>
        <dbReference type="EMBL" id="CAK0901433.1"/>
    </source>
</evidence>
<dbReference type="InterPro" id="IPR023299">
    <property type="entry name" value="ATPase_P-typ_cyto_dom_N"/>
</dbReference>
<sequence>MARGIRHPPNLQRVCLLTAAPWKKYVVGAVIVALYGASINRWAKTQGEPYQWALQEQKRLVKEKATKAREEGVTSTAERKETELDIDYESLPSEWLPDIWACALIALTVSLHILFHLMCHWFIGFKAAFLFEPTSTIRAGTWVLLNPKANKGKADICLVSESEVTLKFHFTFQYQAYECVDPGEDDPELTGDVDDYGVRLIQCPVNLGWKTYMSSVGLRTDTEVERAQDRFGTNVFELPRPTFMQLFQKQLMAPLAIFQFFCTALWMLDSYWKHTCMTLVSVVGFEASTAMQRLKSTTTLRGMGTKSYSVYVYRQLEWHEKPIEELLPGDLVSLSMAKAEASEEANRAAGQQGSNTKPDGKSLTVPCDCLLLSGSAIVNEATLTGESVPQMKDAIPADAGDNDRVDAFGKHRIHALFSGTSLIQVTPTQKALEGGAKECKENARWCPPDNGVVCYVMRTGFNSSQGELMRMIEFSSEDVGADTIETCLQLGFLLFFALVAAGYVLKKGLEDPTKPTYKTLLRCILIITNVVPPSLPMQMAFAVHTALAALLKTGIFCTEPFRVPFAGRIGYCFFDKTGTLTSDQMVAVGIVSATSGKQAEKGAAVRDPKPCKEASTMAAVVVAGCHSLIEVDGKLLGDPIEIAAMNSVSWSFVPGTATASPGPWRAREIFVEKQKDIMKSLRDDVEADKKEKEEMKKKVEELEKTIRQEKQEAKKLQVVIQQRFHFSSDLQRMSTICKLSSSNSTVAPGTYCLTKGSPEAIGRMLVSKPDWYDATYTKMAEKGQRVLALAYRHLGTDAKTSRDAVEKELTLAGFISFKCETRKDSMLVIKSLHDSAHRCVMLTGDAPLTALSVAGEVGIARHSSKKALVLSEKDDGALEWAPAITSGSDALAPVAFSPAGFESLAEEHDLVITGRSLEVAMQRDDAEAVQGKLSAVRIFARLSPAQKEQVIRAVKVSEKTFSLMCGDGGNDVGALKEADVGVALLSGFGNANVDQDASSDDKLAKLQDLKDAEEELEKQRKENGQKAQAIAKKANEEMARKRKDLMSRQQQWVEEELAARRARGEDTGIMAQMSAMKSVMGRIQAELKKEQEMMQKKHGNAFAASAAKQAEGLDMMEDTPMVQLGDASTAAPFTTRTPSISSCVDIIRQGRCTLLSAVQQMEIMMLESMISAYTMSTMSVDGTRSSEAQMMASTMLLMVATLAFSFARPVDRMHPVKPLASVFHPAILFSFLGQLSIHLITMVYMAELARNAMGEEAVQAVIEFEKERDKKIESLDEEAMSQWNWFLSVPFKTNLLNTCCWLIQTSQQVSVIFVNYKGRPWMKGLLENQALFMSLFLSIVMVAVCAWGTFPWFNELLNLEVVPEELRWQVMASLFASLIGSFVWDRLMMFVFSRQIFDATLQEAMSTRPSDFIPLLKTVGYILGGLFFLGSGNPILWGLGYMMYRNYKKANDPAAAGGAPAAAGAARPA</sequence>
<dbReference type="Pfam" id="PF00122">
    <property type="entry name" value="E1-E2_ATPase"/>
    <property type="match status" value="1"/>
</dbReference>
<feature type="coiled-coil region" evidence="10">
    <location>
        <begin position="999"/>
        <end position="1051"/>
    </location>
</feature>
<evidence type="ECO:0000256" key="9">
    <source>
        <dbReference type="ARBA" id="ARBA00023136"/>
    </source>
</evidence>
<evidence type="ECO:0000256" key="7">
    <source>
        <dbReference type="ARBA" id="ARBA00022967"/>
    </source>
</evidence>
<feature type="transmembrane region" description="Helical" evidence="11">
    <location>
        <begin position="1330"/>
        <end position="1350"/>
    </location>
</feature>